<dbReference type="InterPro" id="IPR000073">
    <property type="entry name" value="AB_hydrolase_1"/>
</dbReference>
<dbReference type="InterPro" id="IPR029058">
    <property type="entry name" value="AB_hydrolase_fold"/>
</dbReference>
<name>A0A813GNG5_POLGL</name>
<keyword evidence="1" id="KW-1133">Transmembrane helix</keyword>
<comment type="caution">
    <text evidence="3">The sequence shown here is derived from an EMBL/GenBank/DDBJ whole genome shotgun (WGS) entry which is preliminary data.</text>
</comment>
<dbReference type="PANTHER" id="PTHR43798:SF33">
    <property type="entry name" value="HYDROLASE, PUTATIVE (AFU_ORTHOLOGUE AFUA_2G14860)-RELATED"/>
    <property type="match status" value="1"/>
</dbReference>
<keyword evidence="1" id="KW-0812">Transmembrane</keyword>
<dbReference type="InterPro" id="IPR050266">
    <property type="entry name" value="AB_hydrolase_sf"/>
</dbReference>
<dbReference type="EMBL" id="CAJNNV010029357">
    <property type="protein sequence ID" value="CAE8628205.1"/>
    <property type="molecule type" value="Genomic_DNA"/>
</dbReference>
<evidence type="ECO:0000313" key="4">
    <source>
        <dbReference type="Proteomes" id="UP000654075"/>
    </source>
</evidence>
<protein>
    <recommendedName>
        <fullName evidence="2">AB hydrolase-1 domain-containing protein</fullName>
    </recommendedName>
</protein>
<feature type="domain" description="AB hydrolase-1" evidence="2">
    <location>
        <begin position="82"/>
        <end position="333"/>
    </location>
</feature>
<accession>A0A813GNG5</accession>
<feature type="transmembrane region" description="Helical" evidence="1">
    <location>
        <begin position="202"/>
        <end position="221"/>
    </location>
</feature>
<reference evidence="3" key="1">
    <citation type="submission" date="2021-02" db="EMBL/GenBank/DDBJ databases">
        <authorList>
            <person name="Dougan E. K."/>
            <person name="Rhodes N."/>
            <person name="Thang M."/>
            <person name="Chan C."/>
        </authorList>
    </citation>
    <scope>NUCLEOTIDE SEQUENCE</scope>
</reference>
<dbReference type="Pfam" id="PF12697">
    <property type="entry name" value="Abhydrolase_6"/>
    <property type="match status" value="1"/>
</dbReference>
<dbReference type="GO" id="GO:0016020">
    <property type="term" value="C:membrane"/>
    <property type="evidence" value="ECO:0007669"/>
    <property type="project" value="TreeGrafter"/>
</dbReference>
<dbReference type="OrthoDB" id="443252at2759"/>
<sequence length="350" mass="38031">MPAAEQFSSADLFYGLTWPMVLGTVLAVPCAAFWPLYAGRRNSLSWWQCFPSVSCRVESFVATPLGQVHYRRRGVGKSKVLVVMLAGIGHDSSYWPEVMEAVSQNHQVIALDLFGRGATDAGRGPYDADGFAGLVRAALASLDLAHRPLAMVGFSFGGAVAAHFAAGTAEVIGSLLIVPAGIALTPSFGAGLRFLKGLPRGLADLVGVLASLGGLLCFGHTGRTQDTTEAGYEERASRVWRYSAQDFLCNPSFFRAYMRTLRDFPMGSEDANLQKSFKQLQRLGPRLEIILATTDTIVPAKEVHKFLVSELPEARVVEVRGGHDVQWDRPDDTSQLILDFLGRLKLEVSK</sequence>
<feature type="transmembrane region" description="Helical" evidence="1">
    <location>
        <begin position="12"/>
        <end position="37"/>
    </location>
</feature>
<dbReference type="PANTHER" id="PTHR43798">
    <property type="entry name" value="MONOACYLGLYCEROL LIPASE"/>
    <property type="match status" value="1"/>
</dbReference>
<dbReference type="AlphaFoldDB" id="A0A813GNG5"/>
<evidence type="ECO:0000313" key="3">
    <source>
        <dbReference type="EMBL" id="CAE8628205.1"/>
    </source>
</evidence>
<gene>
    <name evidence="3" type="ORF">PGLA1383_LOCUS44879</name>
</gene>
<proteinExistence type="predicted"/>
<dbReference type="SUPFAM" id="SSF53474">
    <property type="entry name" value="alpha/beta-Hydrolases"/>
    <property type="match status" value="1"/>
</dbReference>
<dbReference type="PRINTS" id="PR00111">
    <property type="entry name" value="ABHYDROLASE"/>
</dbReference>
<keyword evidence="4" id="KW-1185">Reference proteome</keyword>
<keyword evidence="1" id="KW-0472">Membrane</keyword>
<dbReference type="Proteomes" id="UP000654075">
    <property type="component" value="Unassembled WGS sequence"/>
</dbReference>
<dbReference type="Gene3D" id="3.40.50.1820">
    <property type="entry name" value="alpha/beta hydrolase"/>
    <property type="match status" value="1"/>
</dbReference>
<evidence type="ECO:0000256" key="1">
    <source>
        <dbReference type="SAM" id="Phobius"/>
    </source>
</evidence>
<organism evidence="3 4">
    <name type="scientific">Polarella glacialis</name>
    <name type="common">Dinoflagellate</name>
    <dbReference type="NCBI Taxonomy" id="89957"/>
    <lineage>
        <taxon>Eukaryota</taxon>
        <taxon>Sar</taxon>
        <taxon>Alveolata</taxon>
        <taxon>Dinophyceae</taxon>
        <taxon>Suessiales</taxon>
        <taxon>Suessiaceae</taxon>
        <taxon>Polarella</taxon>
    </lineage>
</organism>
<evidence type="ECO:0000259" key="2">
    <source>
        <dbReference type="Pfam" id="PF12697"/>
    </source>
</evidence>